<evidence type="ECO:0000313" key="4">
    <source>
        <dbReference type="RefSeq" id="XP_012936674.2"/>
    </source>
</evidence>
<feature type="coiled-coil region" evidence="1">
    <location>
        <begin position="377"/>
        <end position="404"/>
    </location>
</feature>
<reference evidence="4" key="1">
    <citation type="submission" date="2025-08" db="UniProtKB">
        <authorList>
            <consortium name="RefSeq"/>
        </authorList>
    </citation>
    <scope>IDENTIFICATION</scope>
</reference>
<dbReference type="RefSeq" id="XP_012936674.2">
    <property type="nucleotide sequence ID" value="XM_013081220.2"/>
</dbReference>
<dbReference type="Proteomes" id="UP000694888">
    <property type="component" value="Unplaced"/>
</dbReference>
<feature type="region of interest" description="Disordered" evidence="2">
    <location>
        <begin position="130"/>
        <end position="178"/>
    </location>
</feature>
<feature type="region of interest" description="Disordered" evidence="2">
    <location>
        <begin position="908"/>
        <end position="981"/>
    </location>
</feature>
<keyword evidence="4" id="KW-0966">Cell projection</keyword>
<evidence type="ECO:0000313" key="3">
    <source>
        <dbReference type="Proteomes" id="UP000694888"/>
    </source>
</evidence>
<keyword evidence="4" id="KW-0969">Cilium</keyword>
<feature type="region of interest" description="Disordered" evidence="2">
    <location>
        <begin position="822"/>
        <end position="847"/>
    </location>
</feature>
<feature type="coiled-coil region" evidence="1">
    <location>
        <begin position="429"/>
        <end position="477"/>
    </location>
</feature>
<evidence type="ECO:0000256" key="1">
    <source>
        <dbReference type="SAM" id="Coils"/>
    </source>
</evidence>
<gene>
    <name evidence="4" type="primary">LOC101863427</name>
</gene>
<feature type="coiled-coil region" evidence="1">
    <location>
        <begin position="218"/>
        <end position="273"/>
    </location>
</feature>
<name>A0ABM0ZXR8_APLCA</name>
<feature type="compositionally biased region" description="Basic and acidic residues" evidence="2">
    <location>
        <begin position="153"/>
        <end position="167"/>
    </location>
</feature>
<feature type="region of interest" description="Disordered" evidence="2">
    <location>
        <begin position="505"/>
        <end position="562"/>
    </location>
</feature>
<feature type="compositionally biased region" description="Polar residues" evidence="2">
    <location>
        <begin position="951"/>
        <end position="971"/>
    </location>
</feature>
<accession>A0ABM0ZXR8</accession>
<evidence type="ECO:0000256" key="2">
    <source>
        <dbReference type="SAM" id="MobiDB-lite"/>
    </source>
</evidence>
<sequence length="1004" mass="111742">MSLMDQWNGTDLRRKSLSNDKDRLTVVRGFIKSQFGSSEEVSDFGKLYSDAPVTEMELAKVAVVLFSIGILDKNREAFTSPALTLSPELQQSLLTMLQSVIMTDSTELRLTHAIEEVLCEPASVTPRTASLSSSAESLLEESHSGSSNSGRASLHEGEMTPKKEGTRSHKNSGSSSLNFSLSDELTPLKNFHHFESSIHKSPVVSFVQSPQFIQKAVLRQKEMEFRELKLQLASEMLQKEEAQMSLCEQKRKTAEYAEEMKKLQERVRSLLEDRENRDDVLELQAKCSVMETTVAELHGTIADMKKREHQHKALEGENIALSAQVEKLHIEIELLKKSKQEETKKYWALCTMFEESRVAWDARRAWLEEGLESQEEMVALRNRAEVLKETNDRLKEELEELQARKACPSEGETMATVIDIKLKEVEGLLSLVTAERNELLDQLEEWKGKSSAASVNLRNVQEENQLLLSHLKALKASLPRSEKRIPLADVPVNEEKLLSQAAVKNSSVRKKLHPSLEDANRLDKSKSRVHAGGKDSSEDSLTAQNNSCLEAPRSTDKEKDLGCTEQEVPDISLFTGEEAESPAGSCKSSSSHDLSQAASVLSRTDVASFKQANSGKSKSTKARSSHVEDVSLVGSDAPSECLGPACSERLQELTSLRLKVCHIQQEKKLLTSIEDELRAILHSREREVSALMAWNERLAQRLSDKNAANERLEEMNLSLQATLEKEMQNAWKWDVAWETAVSDYRGCMEMLKAARQDNDSKDAAIEQMRHVVTALETEAQSSKQQLCSARLQLREYELHMEEMQLQFLSEEGQGAPVVMRSTMEDPSLGDGNGNASRLGDPTEGPRDGDFNVTLHMRAAGLEAPPPQVCPPSGAAHGGEGLEEWQTRTAVPDSYDDLRGARGTVLYFPLDKNGPVYPPPRLSLDGIPSRRVSGSFPASQSFHRGHDLELQPPTSSSFSHPNEENVPQQLAPTPQPVRYGLPVGRLQQTVSLASPQKHSKIFSRP</sequence>
<protein>
    <submittedName>
        <fullName evidence="4">Flagellar attachment zone protein 1</fullName>
    </submittedName>
</protein>
<feature type="coiled-coil region" evidence="1">
    <location>
        <begin position="695"/>
        <end position="729"/>
    </location>
</feature>
<feature type="compositionally biased region" description="Basic and acidic residues" evidence="2">
    <location>
        <begin position="553"/>
        <end position="562"/>
    </location>
</feature>
<organism evidence="3 4">
    <name type="scientific">Aplysia californica</name>
    <name type="common">California sea hare</name>
    <dbReference type="NCBI Taxonomy" id="6500"/>
    <lineage>
        <taxon>Eukaryota</taxon>
        <taxon>Metazoa</taxon>
        <taxon>Spiralia</taxon>
        <taxon>Lophotrochozoa</taxon>
        <taxon>Mollusca</taxon>
        <taxon>Gastropoda</taxon>
        <taxon>Heterobranchia</taxon>
        <taxon>Euthyneura</taxon>
        <taxon>Tectipleura</taxon>
        <taxon>Aplysiida</taxon>
        <taxon>Aplysioidea</taxon>
        <taxon>Aplysiidae</taxon>
        <taxon>Aplysia</taxon>
    </lineage>
</organism>
<keyword evidence="3" id="KW-1185">Reference proteome</keyword>
<dbReference type="GeneID" id="101863427"/>
<proteinExistence type="predicted"/>
<keyword evidence="4" id="KW-0282">Flagellum</keyword>
<feature type="compositionally biased region" description="Polar residues" evidence="2">
    <location>
        <begin position="539"/>
        <end position="548"/>
    </location>
</feature>
<feature type="compositionally biased region" description="Basic and acidic residues" evidence="2">
    <location>
        <begin position="514"/>
        <end position="537"/>
    </location>
</feature>
<keyword evidence="1" id="KW-0175">Coiled coil</keyword>